<keyword evidence="5" id="KW-0274">FAD</keyword>
<evidence type="ECO:0000256" key="2">
    <source>
        <dbReference type="ARBA" id="ARBA00022630"/>
    </source>
</evidence>
<dbReference type="GO" id="GO:0046872">
    <property type="term" value="F:metal ion binding"/>
    <property type="evidence" value="ECO:0007669"/>
    <property type="project" value="UniProtKB-KW"/>
</dbReference>
<accession>A0A3R7XGM1</accession>
<dbReference type="EMBL" id="QZAB01000430">
    <property type="protein sequence ID" value="RQD82712.1"/>
    <property type="molecule type" value="Genomic_DNA"/>
</dbReference>
<dbReference type="InterPro" id="IPR050415">
    <property type="entry name" value="MRET"/>
</dbReference>
<dbReference type="PROSITE" id="PS51384">
    <property type="entry name" value="FAD_FR"/>
    <property type="match status" value="1"/>
</dbReference>
<keyword evidence="2" id="KW-0285">Flavoprotein</keyword>
<dbReference type="InterPro" id="IPR017938">
    <property type="entry name" value="Riboflavin_synthase-like_b-brl"/>
</dbReference>
<keyword evidence="3" id="KW-0001">2Fe-2S</keyword>
<reference evidence="10 11" key="1">
    <citation type="submission" date="2018-08" db="EMBL/GenBank/DDBJ databases">
        <title>The metabolism and importance of syntrophic acetate oxidation coupled to methane or sulfide production in haloalkaline environments.</title>
        <authorList>
            <person name="Timmers P.H.A."/>
            <person name="Vavourakis C.D."/>
            <person name="Sorokin D.Y."/>
            <person name="Sinninghe Damste J.S."/>
            <person name="Muyzer G."/>
            <person name="Stams A.J.M."/>
            <person name="Plugge C.M."/>
        </authorList>
    </citation>
    <scope>NUCLEOTIDE SEQUENCE [LARGE SCALE GENOMIC DNA]</scope>
    <source>
        <strain evidence="10">MSAO_Arc3</strain>
    </source>
</reference>
<dbReference type="InterPro" id="IPR008333">
    <property type="entry name" value="Cbr1-like_FAD-bd_dom"/>
</dbReference>
<evidence type="ECO:0000313" key="11">
    <source>
        <dbReference type="Proteomes" id="UP000284763"/>
    </source>
</evidence>
<dbReference type="InterPro" id="IPR001433">
    <property type="entry name" value="OxRdtase_FAD/NAD-bd"/>
</dbReference>
<evidence type="ECO:0000256" key="3">
    <source>
        <dbReference type="ARBA" id="ARBA00022714"/>
    </source>
</evidence>
<dbReference type="Pfam" id="PF00970">
    <property type="entry name" value="FAD_binding_6"/>
    <property type="match status" value="1"/>
</dbReference>
<dbReference type="Gene3D" id="3.40.50.80">
    <property type="entry name" value="Nucleotide-binding domain of ferredoxin-NADP reductase (FNR) module"/>
    <property type="match status" value="1"/>
</dbReference>
<evidence type="ECO:0000256" key="6">
    <source>
        <dbReference type="ARBA" id="ARBA00023002"/>
    </source>
</evidence>
<dbReference type="GO" id="GO:0016491">
    <property type="term" value="F:oxidoreductase activity"/>
    <property type="evidence" value="ECO:0007669"/>
    <property type="project" value="UniProtKB-KW"/>
</dbReference>
<dbReference type="PANTHER" id="PTHR47354:SF6">
    <property type="entry name" value="NADH OXIDOREDUCTASE HCR"/>
    <property type="match status" value="1"/>
</dbReference>
<dbReference type="PANTHER" id="PTHR47354">
    <property type="entry name" value="NADH OXIDOREDUCTASE HCR"/>
    <property type="match status" value="1"/>
</dbReference>
<keyword evidence="6" id="KW-0560">Oxidoreductase</keyword>
<dbReference type="SUPFAM" id="SSF52343">
    <property type="entry name" value="Ferredoxin reductase-like, C-terminal NADP-linked domain"/>
    <property type="match status" value="1"/>
</dbReference>
<dbReference type="RefSeq" id="WP_259133662.1">
    <property type="nucleotide sequence ID" value="NZ_JANUCS010000003.1"/>
</dbReference>
<dbReference type="CDD" id="cd00322">
    <property type="entry name" value="FNR_like"/>
    <property type="match status" value="1"/>
</dbReference>
<dbReference type="PIRSF" id="PIRSF006816">
    <property type="entry name" value="Cyc3_hyd_g"/>
    <property type="match status" value="1"/>
</dbReference>
<evidence type="ECO:0000313" key="10">
    <source>
        <dbReference type="EMBL" id="RQD82712.1"/>
    </source>
</evidence>
<feature type="domain" description="FAD-binding FR-type" evidence="9">
    <location>
        <begin position="1"/>
        <end position="99"/>
    </location>
</feature>
<dbReference type="Proteomes" id="UP000284763">
    <property type="component" value="Unassembled WGS sequence"/>
</dbReference>
<dbReference type="SUPFAM" id="SSF63380">
    <property type="entry name" value="Riboflavin synthase domain-like"/>
    <property type="match status" value="1"/>
</dbReference>
<comment type="cofactor">
    <cofactor evidence="1">
        <name>FAD</name>
        <dbReference type="ChEBI" id="CHEBI:57692"/>
    </cofactor>
</comment>
<dbReference type="GO" id="GO:0050660">
    <property type="term" value="F:flavin adenine dinucleotide binding"/>
    <property type="evidence" value="ECO:0007669"/>
    <property type="project" value="InterPro"/>
</dbReference>
<dbReference type="InterPro" id="IPR012165">
    <property type="entry name" value="Cyt_c3_hydrogenase_gsu"/>
</dbReference>
<evidence type="ECO:0000256" key="4">
    <source>
        <dbReference type="ARBA" id="ARBA00022723"/>
    </source>
</evidence>
<dbReference type="GO" id="GO:0006221">
    <property type="term" value="P:pyrimidine nucleotide biosynthetic process"/>
    <property type="evidence" value="ECO:0007669"/>
    <property type="project" value="InterPro"/>
</dbReference>
<evidence type="ECO:0000256" key="1">
    <source>
        <dbReference type="ARBA" id="ARBA00001974"/>
    </source>
</evidence>
<organism evidence="10 11">
    <name type="scientific">Methanosalsum natronophilum</name>
    <dbReference type="NCBI Taxonomy" id="768733"/>
    <lineage>
        <taxon>Archaea</taxon>
        <taxon>Methanobacteriati</taxon>
        <taxon>Methanobacteriota</taxon>
        <taxon>Stenosarchaea group</taxon>
        <taxon>Methanomicrobia</taxon>
        <taxon>Methanosarcinales</taxon>
        <taxon>Methanosarcinaceae</taxon>
        <taxon>Methanosalsum</taxon>
    </lineage>
</organism>
<evidence type="ECO:0000256" key="5">
    <source>
        <dbReference type="ARBA" id="ARBA00022827"/>
    </source>
</evidence>
<gene>
    <name evidence="10" type="ORF">D5R95_06845</name>
</gene>
<keyword evidence="4" id="KW-0479">Metal-binding</keyword>
<sequence length="232" mass="26517">MKLNLKLIEIIKRSTSVTSFRLSKPENFDYLPGQYVLVGIDLDNEYIRKPLTLSSSPTDEKYIEFTKKLTGHDFSNGLASLNLGDTLVIEGPYGNMYYDEEESQICLISGGIGITPMISICKYCSHKKLSTEIVLIGSYKHETDRVFRHDFEDLQKENSNLKVIDTLTRPEPSWNGYKGRICENIIKNEVPNYLNRIYYLCGPPPMVNSVEKLLIDIGLSKKQIKKEVFIGY</sequence>
<dbReference type="Gene3D" id="2.40.30.10">
    <property type="entry name" value="Translation factors"/>
    <property type="match status" value="1"/>
</dbReference>
<proteinExistence type="predicted"/>
<keyword evidence="7" id="KW-0408">Iron</keyword>
<protein>
    <submittedName>
        <fullName evidence="10">FAD-dependent oxidoreductase</fullName>
    </submittedName>
</protein>
<name>A0A3R7XGM1_9EURY</name>
<dbReference type="GO" id="GO:0051537">
    <property type="term" value="F:2 iron, 2 sulfur cluster binding"/>
    <property type="evidence" value="ECO:0007669"/>
    <property type="project" value="UniProtKB-KW"/>
</dbReference>
<dbReference type="AlphaFoldDB" id="A0A3R7XGM1"/>
<dbReference type="InterPro" id="IPR017927">
    <property type="entry name" value="FAD-bd_FR_type"/>
</dbReference>
<evidence type="ECO:0000259" key="9">
    <source>
        <dbReference type="PROSITE" id="PS51384"/>
    </source>
</evidence>
<keyword evidence="8" id="KW-0411">Iron-sulfur</keyword>
<dbReference type="InterPro" id="IPR039261">
    <property type="entry name" value="FNR_nucleotide-bd"/>
</dbReference>
<evidence type="ECO:0000256" key="8">
    <source>
        <dbReference type="ARBA" id="ARBA00023014"/>
    </source>
</evidence>
<dbReference type="Pfam" id="PF00175">
    <property type="entry name" value="NAD_binding_1"/>
    <property type="match status" value="1"/>
</dbReference>
<evidence type="ECO:0000256" key="7">
    <source>
        <dbReference type="ARBA" id="ARBA00023004"/>
    </source>
</evidence>
<comment type="caution">
    <text evidence="10">The sequence shown here is derived from an EMBL/GenBank/DDBJ whole genome shotgun (WGS) entry which is preliminary data.</text>
</comment>
<dbReference type="PRINTS" id="PR00406">
    <property type="entry name" value="CYTB5RDTASE"/>
</dbReference>